<dbReference type="SUPFAM" id="SSF56529">
    <property type="entry name" value="FAH"/>
    <property type="match status" value="1"/>
</dbReference>
<dbReference type="GO" id="GO:0016853">
    <property type="term" value="F:isomerase activity"/>
    <property type="evidence" value="ECO:0007669"/>
    <property type="project" value="UniProtKB-ARBA"/>
</dbReference>
<reference evidence="5" key="1">
    <citation type="submission" date="2017-12" db="EMBL/GenBank/DDBJ databases">
        <title>Draft genome sequence of Telmatospirillum siberiense 26-4b1T, an acidotolerant peatland alphaproteobacterium potentially involved in sulfur cycling.</title>
        <authorList>
            <person name="Hausmann B."/>
            <person name="Pjevac P."/>
            <person name="Schreck K."/>
            <person name="Herbold C.W."/>
            <person name="Daims H."/>
            <person name="Wagner M."/>
            <person name="Pester M."/>
            <person name="Loy A."/>
        </authorList>
    </citation>
    <scope>NUCLEOTIDE SEQUENCE [LARGE SCALE GENOMIC DNA]</scope>
    <source>
        <strain evidence="5">26-4b1</strain>
    </source>
</reference>
<dbReference type="InterPro" id="IPR011234">
    <property type="entry name" value="Fumarylacetoacetase-like_C"/>
</dbReference>
<evidence type="ECO:0000313" key="4">
    <source>
        <dbReference type="EMBL" id="PKU22902.1"/>
    </source>
</evidence>
<dbReference type="PANTHER" id="PTHR42796">
    <property type="entry name" value="FUMARYLACETOACETATE HYDROLASE DOMAIN-CONTAINING PROTEIN 2A-RELATED"/>
    <property type="match status" value="1"/>
</dbReference>
<dbReference type="FunFam" id="3.90.850.10:FF:000002">
    <property type="entry name" value="2-hydroxyhepta-2,4-diene-1,7-dioate isomerase"/>
    <property type="match status" value="1"/>
</dbReference>
<dbReference type="Pfam" id="PF01557">
    <property type="entry name" value="FAA_hydrolase"/>
    <property type="match status" value="1"/>
</dbReference>
<evidence type="ECO:0000256" key="2">
    <source>
        <dbReference type="ARBA" id="ARBA00022723"/>
    </source>
</evidence>
<feature type="domain" description="Fumarylacetoacetase-like C-terminal" evidence="3">
    <location>
        <begin position="87"/>
        <end position="295"/>
    </location>
</feature>
<gene>
    <name evidence="4" type="ORF">CWS72_19695</name>
</gene>
<evidence type="ECO:0000259" key="3">
    <source>
        <dbReference type="Pfam" id="PF01557"/>
    </source>
</evidence>
<dbReference type="GO" id="GO:0046872">
    <property type="term" value="F:metal ion binding"/>
    <property type="evidence" value="ECO:0007669"/>
    <property type="project" value="UniProtKB-KW"/>
</dbReference>
<keyword evidence="5" id="KW-1185">Reference proteome</keyword>
<evidence type="ECO:0000256" key="1">
    <source>
        <dbReference type="ARBA" id="ARBA00010211"/>
    </source>
</evidence>
<name>A0A2N3PR92_9PROT</name>
<dbReference type="Gene3D" id="3.90.850.10">
    <property type="entry name" value="Fumarylacetoacetase-like, C-terminal domain"/>
    <property type="match status" value="1"/>
</dbReference>
<comment type="caution">
    <text evidence="4">The sequence shown here is derived from an EMBL/GenBank/DDBJ whole genome shotgun (WGS) entry which is preliminary data.</text>
</comment>
<organism evidence="4 5">
    <name type="scientific">Telmatospirillum siberiense</name>
    <dbReference type="NCBI Taxonomy" id="382514"/>
    <lineage>
        <taxon>Bacteria</taxon>
        <taxon>Pseudomonadati</taxon>
        <taxon>Pseudomonadota</taxon>
        <taxon>Alphaproteobacteria</taxon>
        <taxon>Rhodospirillales</taxon>
        <taxon>Rhodospirillaceae</taxon>
        <taxon>Telmatospirillum</taxon>
    </lineage>
</organism>
<dbReference type="InterPro" id="IPR051121">
    <property type="entry name" value="FAH"/>
</dbReference>
<sequence>MTLLSIRNEDGSETLGIKTATGIIDVRQAAALTGVDAPLTLDRLLQDGRGPDLGRLIAAFDASDRAKAALRPEAGLHYGRLFRNPGKILCVGLNYRRHAEEVGMAIPKTPILFSKFNNALAPHNAAVELPPRDLSYKIDYEVELVVVIGRAARNVSEADALDHVAGYCTGNDLSARDLQLERGSQWLLGKTLDGFAPIGPYFVSADQIENPNNLRLETRLNGELRQSSNTNDFIFNCQQVISYISRHWTLEAGDIIFTGTPQGVIQGLPADRQAWLKAGDKVVCSVEKLGELAVTMA</sequence>
<proteinExistence type="inferred from homology"/>
<evidence type="ECO:0000313" key="5">
    <source>
        <dbReference type="Proteomes" id="UP000233293"/>
    </source>
</evidence>
<dbReference type="PANTHER" id="PTHR42796:SF4">
    <property type="entry name" value="FUMARYLACETOACETATE HYDROLASE DOMAIN-CONTAINING PROTEIN 2A"/>
    <property type="match status" value="1"/>
</dbReference>
<dbReference type="EMBL" id="PIUM01000026">
    <property type="protein sequence ID" value="PKU22902.1"/>
    <property type="molecule type" value="Genomic_DNA"/>
</dbReference>
<protein>
    <submittedName>
        <fullName evidence="4">5-oxopent-3-ene-1,2,5-tricarboxylate decarboxylase</fullName>
    </submittedName>
</protein>
<accession>A0A2N3PR92</accession>
<dbReference type="OrthoDB" id="9780293at2"/>
<dbReference type="GO" id="GO:0019752">
    <property type="term" value="P:carboxylic acid metabolic process"/>
    <property type="evidence" value="ECO:0007669"/>
    <property type="project" value="UniProtKB-ARBA"/>
</dbReference>
<comment type="similarity">
    <text evidence="1">Belongs to the FAH family.</text>
</comment>
<keyword evidence="2" id="KW-0479">Metal-binding</keyword>
<dbReference type="AlphaFoldDB" id="A0A2N3PR92"/>
<dbReference type="InterPro" id="IPR036663">
    <property type="entry name" value="Fumarylacetoacetase_C_sf"/>
</dbReference>
<dbReference type="Proteomes" id="UP000233293">
    <property type="component" value="Unassembled WGS sequence"/>
</dbReference>